<evidence type="ECO:0000259" key="3">
    <source>
        <dbReference type="Pfam" id="PF00849"/>
    </source>
</evidence>
<comment type="catalytic activity">
    <reaction evidence="1">
        <text>a uridine in RNA = a pseudouridine in RNA</text>
        <dbReference type="Rhea" id="RHEA:48348"/>
        <dbReference type="Rhea" id="RHEA-COMP:12068"/>
        <dbReference type="Rhea" id="RHEA-COMP:12069"/>
        <dbReference type="ChEBI" id="CHEBI:65314"/>
        <dbReference type="ChEBI" id="CHEBI:65315"/>
    </reaction>
</comment>
<dbReference type="Pfam" id="PF00849">
    <property type="entry name" value="PseudoU_synth_2"/>
    <property type="match status" value="1"/>
</dbReference>
<name>A0A9D4Z0U1_CHLVU</name>
<dbReference type="AlphaFoldDB" id="A0A9D4Z0U1"/>
<dbReference type="InterPro" id="IPR006145">
    <property type="entry name" value="PsdUridine_synth_RsuA/RluA"/>
</dbReference>
<dbReference type="EMBL" id="SIDB01000001">
    <property type="protein sequence ID" value="KAI3437648.1"/>
    <property type="molecule type" value="Genomic_DNA"/>
</dbReference>
<dbReference type="PANTHER" id="PTHR21600">
    <property type="entry name" value="MITOCHONDRIAL RNA PSEUDOURIDINE SYNTHASE"/>
    <property type="match status" value="1"/>
</dbReference>
<dbReference type="GO" id="GO:0003723">
    <property type="term" value="F:RNA binding"/>
    <property type="evidence" value="ECO:0007669"/>
    <property type="project" value="InterPro"/>
</dbReference>
<dbReference type="OrthoDB" id="418349at2759"/>
<dbReference type="CDD" id="cd02869">
    <property type="entry name" value="PseudoU_synth_RluA_like"/>
    <property type="match status" value="1"/>
</dbReference>
<evidence type="ECO:0000313" key="4">
    <source>
        <dbReference type="EMBL" id="KAI3437648.1"/>
    </source>
</evidence>
<feature type="domain" description="Pseudouridine synthase RsuA/RluA-like" evidence="3">
    <location>
        <begin position="48"/>
        <end position="197"/>
    </location>
</feature>
<keyword evidence="5" id="KW-1185">Reference proteome</keyword>
<dbReference type="InterPro" id="IPR006224">
    <property type="entry name" value="PsdUridine_synth_RluA-like_CS"/>
</dbReference>
<dbReference type="GO" id="GO:0000455">
    <property type="term" value="P:enzyme-directed rRNA pseudouridine synthesis"/>
    <property type="evidence" value="ECO:0007669"/>
    <property type="project" value="TreeGrafter"/>
</dbReference>
<comment type="similarity">
    <text evidence="2">Belongs to the pseudouridine synthase RluA family.</text>
</comment>
<organism evidence="4 5">
    <name type="scientific">Chlorella vulgaris</name>
    <name type="common">Green alga</name>
    <dbReference type="NCBI Taxonomy" id="3077"/>
    <lineage>
        <taxon>Eukaryota</taxon>
        <taxon>Viridiplantae</taxon>
        <taxon>Chlorophyta</taxon>
        <taxon>core chlorophytes</taxon>
        <taxon>Trebouxiophyceae</taxon>
        <taxon>Chlorellales</taxon>
        <taxon>Chlorellaceae</taxon>
        <taxon>Chlorella clade</taxon>
        <taxon>Chlorella</taxon>
    </lineage>
</organism>
<proteinExistence type="inferred from homology"/>
<sequence length="297" mass="32523">MSPPLSASRRQVLREAQRGDDAGAPLQGICKAARAVVLLGWLANTGCVIVHKPPGVPFHGTASQPGLLQLMRSQQGQDSFPYEGPLFPVHRLDYLTSGCLILATSSEAAGELVAAFRARAVHKFYVALSDRRPSKKMGSVVGDMQKGRRGSWKLARTSEQPSITRFTSAAVSAERPLRAFLLKPETGRTHQLRVALKSLGAPVLGDERYAQKEAASQEDRGYLHCAALRFELGGTAVQCVCPPEDGIEFLRPEFRSLFDTWLPQSLQQDTGLWFDDNKLLRSELQLAGSKLQEASRT</sequence>
<protein>
    <recommendedName>
        <fullName evidence="3">Pseudouridine synthase RsuA/RluA-like domain-containing protein</fullName>
    </recommendedName>
</protein>
<reference evidence="4" key="2">
    <citation type="submission" date="2020-11" db="EMBL/GenBank/DDBJ databases">
        <authorList>
            <person name="Cecchin M."/>
            <person name="Marcolungo L."/>
            <person name="Rossato M."/>
            <person name="Girolomoni L."/>
            <person name="Cosentino E."/>
            <person name="Cuine S."/>
            <person name="Li-Beisson Y."/>
            <person name="Delledonne M."/>
            <person name="Ballottari M."/>
        </authorList>
    </citation>
    <scope>NUCLEOTIDE SEQUENCE</scope>
    <source>
        <strain evidence="4">211/11P</strain>
        <tissue evidence="4">Whole cell</tissue>
    </source>
</reference>
<evidence type="ECO:0000313" key="5">
    <source>
        <dbReference type="Proteomes" id="UP001055712"/>
    </source>
</evidence>
<comment type="caution">
    <text evidence="4">The sequence shown here is derived from an EMBL/GenBank/DDBJ whole genome shotgun (WGS) entry which is preliminary data.</text>
</comment>
<dbReference type="PROSITE" id="PS01129">
    <property type="entry name" value="PSI_RLU"/>
    <property type="match status" value="1"/>
</dbReference>
<gene>
    <name evidence="4" type="ORF">D9Q98_000099</name>
</gene>
<dbReference type="Gene3D" id="3.30.2350.10">
    <property type="entry name" value="Pseudouridine synthase"/>
    <property type="match status" value="1"/>
</dbReference>
<evidence type="ECO:0000256" key="2">
    <source>
        <dbReference type="ARBA" id="ARBA00010876"/>
    </source>
</evidence>
<dbReference type="SUPFAM" id="SSF55120">
    <property type="entry name" value="Pseudouridine synthase"/>
    <property type="match status" value="1"/>
</dbReference>
<reference evidence="4" key="1">
    <citation type="journal article" date="2019" name="Plant J.">
        <title>Chlorella vulgaris genome assembly and annotation reveals the molecular basis for metabolic acclimation to high light conditions.</title>
        <authorList>
            <person name="Cecchin M."/>
            <person name="Marcolungo L."/>
            <person name="Rossato M."/>
            <person name="Girolomoni L."/>
            <person name="Cosentino E."/>
            <person name="Cuine S."/>
            <person name="Li-Beisson Y."/>
            <person name="Delledonne M."/>
            <person name="Ballottari M."/>
        </authorList>
    </citation>
    <scope>NUCLEOTIDE SEQUENCE</scope>
    <source>
        <strain evidence="4">211/11P</strain>
    </source>
</reference>
<dbReference type="GO" id="GO:0009982">
    <property type="term" value="F:pseudouridine synthase activity"/>
    <property type="evidence" value="ECO:0007669"/>
    <property type="project" value="InterPro"/>
</dbReference>
<dbReference type="PANTHER" id="PTHR21600:SF87">
    <property type="entry name" value="RNA PSEUDOURIDYLATE SYNTHASE DOMAIN-CONTAINING PROTEIN 1"/>
    <property type="match status" value="1"/>
</dbReference>
<evidence type="ECO:0000256" key="1">
    <source>
        <dbReference type="ARBA" id="ARBA00000073"/>
    </source>
</evidence>
<dbReference type="InterPro" id="IPR020103">
    <property type="entry name" value="PsdUridine_synth_cat_dom_sf"/>
</dbReference>
<accession>A0A9D4Z0U1</accession>
<dbReference type="InterPro" id="IPR050188">
    <property type="entry name" value="RluA_PseudoU_synthase"/>
</dbReference>
<dbReference type="Proteomes" id="UP001055712">
    <property type="component" value="Unassembled WGS sequence"/>
</dbReference>